<keyword evidence="2" id="KW-1185">Reference proteome</keyword>
<reference evidence="1 2" key="1">
    <citation type="submission" date="2019-07" db="EMBL/GenBank/DDBJ databases">
        <title>Whole genome shotgun sequence of Cellulomonas soli NBRC 109434.</title>
        <authorList>
            <person name="Hosoyama A."/>
            <person name="Uohara A."/>
            <person name="Ohji S."/>
            <person name="Ichikawa N."/>
        </authorList>
    </citation>
    <scope>NUCLEOTIDE SEQUENCE [LARGE SCALE GENOMIC DNA]</scope>
    <source>
        <strain evidence="1 2">NBRC 109434</strain>
    </source>
</reference>
<dbReference type="Proteomes" id="UP000321798">
    <property type="component" value="Unassembled WGS sequence"/>
</dbReference>
<dbReference type="AlphaFoldDB" id="A0A512PHH2"/>
<name>A0A512PHH2_9CELL</name>
<evidence type="ECO:0000313" key="2">
    <source>
        <dbReference type="Proteomes" id="UP000321798"/>
    </source>
</evidence>
<proteinExistence type="predicted"/>
<evidence type="ECO:0000313" key="1">
    <source>
        <dbReference type="EMBL" id="GEP70645.1"/>
    </source>
</evidence>
<accession>A0A512PHH2</accession>
<comment type="caution">
    <text evidence="1">The sequence shown here is derived from an EMBL/GenBank/DDBJ whole genome shotgun (WGS) entry which is preliminary data.</text>
</comment>
<gene>
    <name evidence="1" type="ORF">CSO01_33600</name>
</gene>
<dbReference type="RefSeq" id="WP_146954412.1">
    <property type="nucleotide sequence ID" value="NZ_BAABBJ010000016.1"/>
</dbReference>
<dbReference type="EMBL" id="BKAL01000014">
    <property type="protein sequence ID" value="GEP70645.1"/>
    <property type="molecule type" value="Genomic_DNA"/>
</dbReference>
<protein>
    <recommendedName>
        <fullName evidence="3">Thioredoxin family protein</fullName>
    </recommendedName>
</protein>
<evidence type="ECO:0008006" key="3">
    <source>
        <dbReference type="Google" id="ProtNLM"/>
    </source>
</evidence>
<organism evidence="1 2">
    <name type="scientific">Cellulomonas soli</name>
    <dbReference type="NCBI Taxonomy" id="931535"/>
    <lineage>
        <taxon>Bacteria</taxon>
        <taxon>Bacillati</taxon>
        <taxon>Actinomycetota</taxon>
        <taxon>Actinomycetes</taxon>
        <taxon>Micrococcales</taxon>
        <taxon>Cellulomonadaceae</taxon>
        <taxon>Cellulomonas</taxon>
    </lineage>
</organism>
<sequence>MQVQLLYFEDCPHWQVADARLRAALDAVGRPADVEKVLVTTPDQAEQWGFHGSPSILVDGEDPFAQPGTHVGLSCRLYRTPDGVGGSPTVDQLIEVLSRA</sequence>
<dbReference type="OrthoDB" id="7185309at2"/>